<evidence type="ECO:0000256" key="1">
    <source>
        <dbReference type="ARBA" id="ARBA00008889"/>
    </source>
</evidence>
<evidence type="ECO:0000313" key="6">
    <source>
        <dbReference type="EMBL" id="KIH45947.1"/>
    </source>
</evidence>
<dbReference type="InterPro" id="IPR047865">
    <property type="entry name" value="Ribosomal_uL10_bac_type"/>
</dbReference>
<comment type="similarity">
    <text evidence="1">Belongs to the universal ribosomal protein uL10 family.</text>
</comment>
<dbReference type="PANTHER" id="PTHR11560">
    <property type="entry name" value="39S RIBOSOMAL PROTEIN L10, MITOCHONDRIAL"/>
    <property type="match status" value="1"/>
</dbReference>
<dbReference type="InterPro" id="IPR043141">
    <property type="entry name" value="Ribosomal_uL10-like_sf"/>
</dbReference>
<evidence type="ECO:0000313" key="7">
    <source>
        <dbReference type="Proteomes" id="UP000054047"/>
    </source>
</evidence>
<name>A0A0C2C8D2_9BILA</name>
<keyword evidence="2" id="KW-0689">Ribosomal protein</keyword>
<dbReference type="EMBL" id="KN770576">
    <property type="protein sequence ID" value="KIH45947.1"/>
    <property type="molecule type" value="Genomic_DNA"/>
</dbReference>
<dbReference type="Pfam" id="PF00466">
    <property type="entry name" value="Ribosomal_L10"/>
    <property type="match status" value="1"/>
</dbReference>
<protein>
    <recommendedName>
        <fullName evidence="4">Large ribosomal subunit protein uL10m</fullName>
    </recommendedName>
    <alternativeName>
        <fullName evidence="5">39S ribosomal protein L10, mitochondrial</fullName>
    </alternativeName>
</protein>
<sequence>MIIRPLFPGGFCAAIQQSSARFVSSKYPRPTPRHYKRRLYEAAVAPVLPQKLGVCTKNLAKSGELEYDPVELALCRIVKKWMISEEYRVMAICQFLPVAGRTLWLSKNQLRLKGVEFRSYGNRIMRKTFEGTPLSALDTVLVGTNAILMGKDLNALKTIHMETEKLNWIVPLVYVADSRILAREEVEKFCSVQSLEDHRAETVQILTSQLAQLTMFLDSQSHQLTAGLDQVASRPSSSGSSVQ</sequence>
<accession>A0A0C2C8D2</accession>
<gene>
    <name evidence="6" type="ORF">ANCDUO_24003</name>
</gene>
<dbReference type="SUPFAM" id="SSF160369">
    <property type="entry name" value="Ribosomal protein L10-like"/>
    <property type="match status" value="1"/>
</dbReference>
<reference evidence="6 7" key="1">
    <citation type="submission" date="2013-12" db="EMBL/GenBank/DDBJ databases">
        <title>Draft genome of the parsitic nematode Ancylostoma duodenale.</title>
        <authorList>
            <person name="Mitreva M."/>
        </authorList>
    </citation>
    <scope>NUCLEOTIDE SEQUENCE [LARGE SCALE GENOMIC DNA]</scope>
    <source>
        <strain evidence="6 7">Zhejiang</strain>
    </source>
</reference>
<dbReference type="OrthoDB" id="360689at2759"/>
<evidence type="ECO:0000256" key="2">
    <source>
        <dbReference type="ARBA" id="ARBA00022980"/>
    </source>
</evidence>
<dbReference type="GO" id="GO:1990904">
    <property type="term" value="C:ribonucleoprotein complex"/>
    <property type="evidence" value="ECO:0007669"/>
    <property type="project" value="UniProtKB-KW"/>
</dbReference>
<dbReference type="AlphaFoldDB" id="A0A0C2C8D2"/>
<dbReference type="Gene3D" id="3.30.70.1730">
    <property type="match status" value="1"/>
</dbReference>
<proteinExistence type="inferred from homology"/>
<organism evidence="6 7">
    <name type="scientific">Ancylostoma duodenale</name>
    <dbReference type="NCBI Taxonomy" id="51022"/>
    <lineage>
        <taxon>Eukaryota</taxon>
        <taxon>Metazoa</taxon>
        <taxon>Ecdysozoa</taxon>
        <taxon>Nematoda</taxon>
        <taxon>Chromadorea</taxon>
        <taxon>Rhabditida</taxon>
        <taxon>Rhabditina</taxon>
        <taxon>Rhabditomorpha</taxon>
        <taxon>Strongyloidea</taxon>
        <taxon>Ancylostomatidae</taxon>
        <taxon>Ancylostomatinae</taxon>
        <taxon>Ancylostoma</taxon>
    </lineage>
</organism>
<evidence type="ECO:0000256" key="4">
    <source>
        <dbReference type="ARBA" id="ARBA00035707"/>
    </source>
</evidence>
<keyword evidence="3" id="KW-0687">Ribonucleoprotein</keyword>
<dbReference type="GO" id="GO:0005840">
    <property type="term" value="C:ribosome"/>
    <property type="evidence" value="ECO:0007669"/>
    <property type="project" value="UniProtKB-KW"/>
</dbReference>
<evidence type="ECO:0000256" key="5">
    <source>
        <dbReference type="ARBA" id="ARBA00035716"/>
    </source>
</evidence>
<dbReference type="Proteomes" id="UP000054047">
    <property type="component" value="Unassembled WGS sequence"/>
</dbReference>
<keyword evidence="7" id="KW-1185">Reference proteome</keyword>
<evidence type="ECO:0000256" key="3">
    <source>
        <dbReference type="ARBA" id="ARBA00023274"/>
    </source>
</evidence>
<dbReference type="InterPro" id="IPR001790">
    <property type="entry name" value="Ribosomal_uL10"/>
</dbReference>